<name>A0A4Y2UG73_ARAVE</name>
<dbReference type="EMBL" id="BGPR01035608">
    <property type="protein sequence ID" value="GBO10537.1"/>
    <property type="molecule type" value="Genomic_DNA"/>
</dbReference>
<protein>
    <submittedName>
        <fullName evidence="1">Uncharacterized protein</fullName>
    </submittedName>
</protein>
<dbReference type="Proteomes" id="UP000499080">
    <property type="component" value="Unassembled WGS sequence"/>
</dbReference>
<evidence type="ECO:0000313" key="1">
    <source>
        <dbReference type="EMBL" id="GBO10537.1"/>
    </source>
</evidence>
<proteinExistence type="predicted"/>
<keyword evidence="2" id="KW-1185">Reference proteome</keyword>
<dbReference type="AlphaFoldDB" id="A0A4Y2UG73"/>
<gene>
    <name evidence="1" type="ORF">AVEN_51924_1</name>
</gene>
<evidence type="ECO:0000313" key="2">
    <source>
        <dbReference type="Proteomes" id="UP000499080"/>
    </source>
</evidence>
<organism evidence="1 2">
    <name type="scientific">Araneus ventricosus</name>
    <name type="common">Orbweaver spider</name>
    <name type="synonym">Epeira ventricosa</name>
    <dbReference type="NCBI Taxonomy" id="182803"/>
    <lineage>
        <taxon>Eukaryota</taxon>
        <taxon>Metazoa</taxon>
        <taxon>Ecdysozoa</taxon>
        <taxon>Arthropoda</taxon>
        <taxon>Chelicerata</taxon>
        <taxon>Arachnida</taxon>
        <taxon>Araneae</taxon>
        <taxon>Araneomorphae</taxon>
        <taxon>Entelegynae</taxon>
        <taxon>Araneoidea</taxon>
        <taxon>Araneidae</taxon>
        <taxon>Araneus</taxon>
    </lineage>
</organism>
<accession>A0A4Y2UG73</accession>
<reference evidence="1 2" key="1">
    <citation type="journal article" date="2019" name="Sci. Rep.">
        <title>Orb-weaving spider Araneus ventricosus genome elucidates the spidroin gene catalogue.</title>
        <authorList>
            <person name="Kono N."/>
            <person name="Nakamura H."/>
            <person name="Ohtoshi R."/>
            <person name="Moran D.A.P."/>
            <person name="Shinohara A."/>
            <person name="Yoshida Y."/>
            <person name="Fujiwara M."/>
            <person name="Mori M."/>
            <person name="Tomita M."/>
            <person name="Arakawa K."/>
        </authorList>
    </citation>
    <scope>NUCLEOTIDE SEQUENCE [LARGE SCALE GENOMIC DNA]</scope>
</reference>
<sequence length="103" mass="11974">MKFVLYFQKLQEDDIQVWAINCQQRNEPLFASKIQTGARNRLNPASVELGGLRRDRDHGVILCSILYRTHSHLPIRLNFSKPKFTKLRVLITVIAKKSPRNSE</sequence>
<comment type="caution">
    <text evidence="1">The sequence shown here is derived from an EMBL/GenBank/DDBJ whole genome shotgun (WGS) entry which is preliminary data.</text>
</comment>